<organism evidence="2 3">
    <name type="scientific">Pichia inconspicua</name>
    <dbReference type="NCBI Taxonomy" id="52247"/>
    <lineage>
        <taxon>Eukaryota</taxon>
        <taxon>Fungi</taxon>
        <taxon>Dikarya</taxon>
        <taxon>Ascomycota</taxon>
        <taxon>Saccharomycotina</taxon>
        <taxon>Pichiomycetes</taxon>
        <taxon>Pichiales</taxon>
        <taxon>Pichiaceae</taxon>
        <taxon>Pichia</taxon>
    </lineage>
</organism>
<keyword evidence="3" id="KW-1185">Reference proteome</keyword>
<accession>A0A4V4NGA9</accession>
<reference evidence="2 3" key="1">
    <citation type="journal article" date="2019" name="Front. Genet.">
        <title>Whole-Genome Sequencing of the Opportunistic Yeast Pathogen Candida inconspicua Uncovers Its Hybrid Origin.</title>
        <authorList>
            <person name="Mixao V."/>
            <person name="Hansen A.P."/>
            <person name="Saus E."/>
            <person name="Boekhout T."/>
            <person name="Lass-Florl C."/>
            <person name="Gabaldon T."/>
        </authorList>
    </citation>
    <scope>NUCLEOTIDE SEQUENCE [LARGE SCALE GENOMIC DNA]</scope>
    <source>
        <strain evidence="2 3">CBS 180</strain>
    </source>
</reference>
<proteinExistence type="predicted"/>
<feature type="coiled-coil region" evidence="1">
    <location>
        <begin position="118"/>
        <end position="152"/>
    </location>
</feature>
<name>A0A4V4NGA9_9ASCO</name>
<gene>
    <name evidence="2" type="ORF">CANINC_000203</name>
</gene>
<dbReference type="AlphaFoldDB" id="A0A4V4NGA9"/>
<dbReference type="OrthoDB" id="3995132at2759"/>
<dbReference type="EMBL" id="SELW01000039">
    <property type="protein sequence ID" value="TID31260.1"/>
    <property type="molecule type" value="Genomic_DNA"/>
</dbReference>
<protein>
    <submittedName>
        <fullName evidence="2">Uncharacterized protein</fullName>
    </submittedName>
</protein>
<comment type="caution">
    <text evidence="2">The sequence shown here is derived from an EMBL/GenBank/DDBJ whole genome shotgun (WGS) entry which is preliminary data.</text>
</comment>
<sequence>MNTSKTNEDEIVQNYQKLVNMLDEKRLKTTFEEVKQKFTDVSSLDTEISKEMQKLGFFPEMALNVTELHSTERSRLLKIESYLRDLVKMKNINVGQQIISNSLVQLDDEIIRNYNIGQNESVTKANNLENTLEELNEVKESCKRKLEEFQELVRLYRLKQNNGEPVTDEDNQLSDEDLAKMELKYKKIVEKNLMLSHFVTDLITSMNSCDISANEELRNIILDCADIKYYDLIDN</sequence>
<dbReference type="Proteomes" id="UP000307173">
    <property type="component" value="Unassembled WGS sequence"/>
</dbReference>
<keyword evidence="1" id="KW-0175">Coiled coil</keyword>
<evidence type="ECO:0000256" key="1">
    <source>
        <dbReference type="SAM" id="Coils"/>
    </source>
</evidence>
<evidence type="ECO:0000313" key="3">
    <source>
        <dbReference type="Proteomes" id="UP000307173"/>
    </source>
</evidence>
<evidence type="ECO:0000313" key="2">
    <source>
        <dbReference type="EMBL" id="TID31260.1"/>
    </source>
</evidence>